<evidence type="ECO:0000256" key="2">
    <source>
        <dbReference type="ARBA" id="ARBA00022741"/>
    </source>
</evidence>
<reference evidence="7 8" key="1">
    <citation type="submission" date="2024-01" db="EMBL/GenBank/DDBJ databases">
        <title>Genome assemblies of Stephania.</title>
        <authorList>
            <person name="Yang L."/>
        </authorList>
    </citation>
    <scope>NUCLEOTIDE SEQUENCE [LARGE SCALE GENOMIC DNA]</scope>
    <source>
        <strain evidence="7">JXDWG</strain>
        <tissue evidence="7">Leaf</tissue>
    </source>
</reference>
<dbReference type="GO" id="GO:0005524">
    <property type="term" value="F:ATP binding"/>
    <property type="evidence" value="ECO:0007669"/>
    <property type="project" value="UniProtKB-UniRule"/>
</dbReference>
<evidence type="ECO:0000256" key="3">
    <source>
        <dbReference type="ARBA" id="ARBA00022840"/>
    </source>
</evidence>
<dbReference type="InterPro" id="IPR011009">
    <property type="entry name" value="Kinase-like_dom_sf"/>
</dbReference>
<comment type="caution">
    <text evidence="7">The sequence shown here is derived from an EMBL/GenBank/DDBJ whole genome shotgun (WGS) entry which is preliminary data.</text>
</comment>
<dbReference type="Pfam" id="PF00954">
    <property type="entry name" value="S_locus_glycop"/>
    <property type="match status" value="1"/>
</dbReference>
<dbReference type="SUPFAM" id="SSF56112">
    <property type="entry name" value="Protein kinase-like (PK-like)"/>
    <property type="match status" value="1"/>
</dbReference>
<keyword evidence="4" id="KW-1015">Disulfide bond</keyword>
<evidence type="ECO:0000256" key="4">
    <source>
        <dbReference type="ARBA" id="ARBA00023157"/>
    </source>
</evidence>
<dbReference type="GO" id="GO:0004713">
    <property type="term" value="F:protein tyrosine kinase activity"/>
    <property type="evidence" value="ECO:0007669"/>
    <property type="project" value="InterPro"/>
</dbReference>
<keyword evidence="2 5" id="KW-0547">Nucleotide-binding</keyword>
<dbReference type="PROSITE" id="PS00107">
    <property type="entry name" value="PROTEIN_KINASE_ATP"/>
    <property type="match status" value="1"/>
</dbReference>
<evidence type="ECO:0000256" key="5">
    <source>
        <dbReference type="PROSITE-ProRule" id="PRU10141"/>
    </source>
</evidence>
<feature type="binding site" evidence="5">
    <location>
        <position position="249"/>
    </location>
    <ligand>
        <name>ATP</name>
        <dbReference type="ChEBI" id="CHEBI:30616"/>
    </ligand>
</feature>
<evidence type="ECO:0000313" key="8">
    <source>
        <dbReference type="Proteomes" id="UP001419268"/>
    </source>
</evidence>
<dbReference type="GO" id="GO:0048544">
    <property type="term" value="P:recognition of pollen"/>
    <property type="evidence" value="ECO:0007669"/>
    <property type="project" value="InterPro"/>
</dbReference>
<dbReference type="PROSITE" id="PS50011">
    <property type="entry name" value="PROTEIN_KINASE_DOM"/>
    <property type="match status" value="1"/>
</dbReference>
<name>A0AAP0EAB7_9MAGN</name>
<dbReference type="InterPro" id="IPR020635">
    <property type="entry name" value="Tyr_kinase_cat_dom"/>
</dbReference>
<accession>A0AAP0EAB7</accession>
<dbReference type="Gene3D" id="1.10.510.10">
    <property type="entry name" value="Transferase(Phosphotransferase) domain 1"/>
    <property type="match status" value="1"/>
</dbReference>
<dbReference type="FunFam" id="3.30.200.20:FF:000162">
    <property type="entry name" value="Adenine nucleotide alpha hydrolase-like domain kinase"/>
    <property type="match status" value="1"/>
</dbReference>
<dbReference type="PANTHER" id="PTHR32444">
    <property type="entry name" value="BULB-TYPE LECTIN DOMAIN-CONTAINING PROTEIN"/>
    <property type="match status" value="1"/>
</dbReference>
<gene>
    <name evidence="7" type="ORF">Scep_028638</name>
</gene>
<evidence type="ECO:0000259" key="6">
    <source>
        <dbReference type="PROSITE" id="PS50011"/>
    </source>
</evidence>
<evidence type="ECO:0000256" key="1">
    <source>
        <dbReference type="ARBA" id="ARBA00022729"/>
    </source>
</evidence>
<dbReference type="Pfam" id="PF00069">
    <property type="entry name" value="Pkinase"/>
    <property type="match status" value="1"/>
</dbReference>
<keyword evidence="3 5" id="KW-0067">ATP-binding</keyword>
<keyword evidence="1" id="KW-0732">Signal</keyword>
<dbReference type="InterPro" id="IPR000719">
    <property type="entry name" value="Prot_kinase_dom"/>
</dbReference>
<proteinExistence type="predicted"/>
<dbReference type="PANTHER" id="PTHR32444:SF63">
    <property type="entry name" value="G-TYPE LECTIN S-RECEPTOR-LIKE SERINE_THREONINE-PROTEIN KINASE RKS1"/>
    <property type="match status" value="1"/>
</dbReference>
<protein>
    <recommendedName>
        <fullName evidence="6">Protein kinase domain-containing protein</fullName>
    </recommendedName>
</protein>
<dbReference type="EMBL" id="JBBNAG010000012">
    <property type="protein sequence ID" value="KAK9089556.1"/>
    <property type="molecule type" value="Genomic_DNA"/>
</dbReference>
<dbReference type="Proteomes" id="UP001419268">
    <property type="component" value="Unassembled WGS sequence"/>
</dbReference>
<dbReference type="AlphaFoldDB" id="A0AAP0EAB7"/>
<organism evidence="7 8">
    <name type="scientific">Stephania cephalantha</name>
    <dbReference type="NCBI Taxonomy" id="152367"/>
    <lineage>
        <taxon>Eukaryota</taxon>
        <taxon>Viridiplantae</taxon>
        <taxon>Streptophyta</taxon>
        <taxon>Embryophyta</taxon>
        <taxon>Tracheophyta</taxon>
        <taxon>Spermatophyta</taxon>
        <taxon>Magnoliopsida</taxon>
        <taxon>Ranunculales</taxon>
        <taxon>Menispermaceae</taxon>
        <taxon>Menispermoideae</taxon>
        <taxon>Cissampelideae</taxon>
        <taxon>Stephania</taxon>
    </lineage>
</organism>
<feature type="domain" description="Protein kinase" evidence="6">
    <location>
        <begin position="221"/>
        <end position="405"/>
    </location>
</feature>
<sequence length="405" mass="44872">MWSLTSWTSPDGPSAGEFTCSMNLTGSPELVIKKASQKIWQSGPWTGEGFNGLPGMVTNPVTNYNLVNDANEIYYVFGVYNASVLSNLVSYPDDICDNYGKCGAFGSCDPSNAQICSCAPGFEPISPKDWNIADGSKGCTRKRELLCSKGDWFLKLAKMRLPDTSNYRVDVSLGSKECLLQRNRLQKQLFSPSLETNEETNAKFELPNFDLNSMMVATENFSNANKLGTGGFGSVYKGKLLDGREIAVKRLSKNSRQGVIEFKNEIELIAKLQHMNLVQIIGLLEEFFIFIKTRDLESFTGTSKSLQHAWELWIDGRVLESVDLTMGNSFPEQEVVSFIQVGILCVQENAKDRPTMYNVIFMLGNERPIPSPKQPAFVLISNHNSANASASPSINEMSITIVEGR</sequence>
<dbReference type="InterPro" id="IPR017441">
    <property type="entry name" value="Protein_kinase_ATP_BS"/>
</dbReference>
<dbReference type="InterPro" id="IPR000858">
    <property type="entry name" value="S_locus_glycoprot_dom"/>
</dbReference>
<dbReference type="SMART" id="SM00219">
    <property type="entry name" value="TyrKc"/>
    <property type="match status" value="1"/>
</dbReference>
<keyword evidence="8" id="KW-1185">Reference proteome</keyword>
<dbReference type="Gene3D" id="3.30.200.20">
    <property type="entry name" value="Phosphorylase Kinase, domain 1"/>
    <property type="match status" value="1"/>
</dbReference>
<evidence type="ECO:0000313" key="7">
    <source>
        <dbReference type="EMBL" id="KAK9089556.1"/>
    </source>
</evidence>